<evidence type="ECO:0000313" key="3">
    <source>
        <dbReference type="Proteomes" id="UP001379945"/>
    </source>
</evidence>
<keyword evidence="1" id="KW-0732">Signal</keyword>
<dbReference type="InterPro" id="IPR025293">
    <property type="entry name" value="YfiR/HmsC-like"/>
</dbReference>
<feature type="chain" id="PRO_5046906782" evidence="1">
    <location>
        <begin position="39"/>
        <end position="191"/>
    </location>
</feature>
<reference evidence="2 3" key="1">
    <citation type="submission" date="2024-04" db="EMBL/GenBank/DDBJ databases">
        <title>Novel species of the genus Ideonella isolated from streams.</title>
        <authorList>
            <person name="Lu H."/>
        </authorList>
    </citation>
    <scope>NUCLEOTIDE SEQUENCE [LARGE SCALE GENOMIC DNA]</scope>
    <source>
        <strain evidence="2 3">LYT19W</strain>
    </source>
</reference>
<dbReference type="EMBL" id="JBBUTI010000006">
    <property type="protein sequence ID" value="MEK8046544.1"/>
    <property type="molecule type" value="Genomic_DNA"/>
</dbReference>
<organism evidence="2 3">
    <name type="scientific">Ideonella margarita</name>
    <dbReference type="NCBI Taxonomy" id="2984191"/>
    <lineage>
        <taxon>Bacteria</taxon>
        <taxon>Pseudomonadati</taxon>
        <taxon>Pseudomonadota</taxon>
        <taxon>Betaproteobacteria</taxon>
        <taxon>Burkholderiales</taxon>
        <taxon>Sphaerotilaceae</taxon>
        <taxon>Ideonella</taxon>
    </lineage>
</organism>
<gene>
    <name evidence="2" type="ORF">AACH00_09320</name>
</gene>
<name>A0ABU9C3U3_9BURK</name>
<comment type="caution">
    <text evidence="2">The sequence shown here is derived from an EMBL/GenBank/DDBJ whole genome shotgun (WGS) entry which is preliminary data.</text>
</comment>
<keyword evidence="3" id="KW-1185">Reference proteome</keyword>
<feature type="signal peptide" evidence="1">
    <location>
        <begin position="1"/>
        <end position="38"/>
    </location>
</feature>
<dbReference type="RefSeq" id="WP_341398841.1">
    <property type="nucleotide sequence ID" value="NZ_JBBUTI010000006.1"/>
</dbReference>
<proteinExistence type="predicted"/>
<dbReference type="Proteomes" id="UP001379945">
    <property type="component" value="Unassembled WGS sequence"/>
</dbReference>
<accession>A0ABU9C3U3</accession>
<protein>
    <submittedName>
        <fullName evidence="2">YfiR family protein</fullName>
    </submittedName>
</protein>
<evidence type="ECO:0000256" key="1">
    <source>
        <dbReference type="SAM" id="SignalP"/>
    </source>
</evidence>
<evidence type="ECO:0000313" key="2">
    <source>
        <dbReference type="EMBL" id="MEK8046544.1"/>
    </source>
</evidence>
<dbReference type="Pfam" id="PF13689">
    <property type="entry name" value="DUF4154"/>
    <property type="match status" value="1"/>
</dbReference>
<sequence length="191" mass="20937">MSRAALFKQALWPVRWQALLPQALLALCCLLPAGPALAQADERAVKAAFLYNFIQFAQWPVPPDEPFLLCVLGRTNLDEHLARLEGKNVQNGVHVKVKHVALRDSLQGCHALYVDDSQRQLAEELLPKLAGAPILTVTDSDGLAERGVIIEIQKRDLKLGFEVNLVAARKANIALSSRLLKMANYVAGGAR</sequence>